<evidence type="ECO:0000313" key="1">
    <source>
        <dbReference type="EMBL" id="KOO29855.1"/>
    </source>
</evidence>
<reference evidence="2" key="1">
    <citation type="journal article" date="2015" name="PLoS Genet.">
        <title>Genome Sequence and Transcriptome Analyses of Chrysochromulina tobin: Metabolic Tools for Enhanced Algal Fitness in the Prominent Order Prymnesiales (Haptophyceae).</title>
        <authorList>
            <person name="Hovde B.T."/>
            <person name="Deodato C.R."/>
            <person name="Hunsperger H.M."/>
            <person name="Ryken S.A."/>
            <person name="Yost W."/>
            <person name="Jha R.K."/>
            <person name="Patterson J."/>
            <person name="Monnat R.J. Jr."/>
            <person name="Barlow S.B."/>
            <person name="Starkenburg S.R."/>
            <person name="Cattolico R.A."/>
        </authorList>
    </citation>
    <scope>NUCLEOTIDE SEQUENCE</scope>
    <source>
        <strain evidence="2">CCMP291</strain>
    </source>
</reference>
<organism evidence="1 2">
    <name type="scientific">Chrysochromulina tobinii</name>
    <dbReference type="NCBI Taxonomy" id="1460289"/>
    <lineage>
        <taxon>Eukaryota</taxon>
        <taxon>Haptista</taxon>
        <taxon>Haptophyta</taxon>
        <taxon>Prymnesiophyceae</taxon>
        <taxon>Prymnesiales</taxon>
        <taxon>Chrysochromulinaceae</taxon>
        <taxon>Chrysochromulina</taxon>
    </lineage>
</organism>
<dbReference type="InterPro" id="IPR036322">
    <property type="entry name" value="WD40_repeat_dom_sf"/>
</dbReference>
<proteinExistence type="predicted"/>
<keyword evidence="2" id="KW-1185">Reference proteome</keyword>
<protein>
    <submittedName>
        <fullName evidence="1">Uncharacterized protein</fullName>
    </submittedName>
</protein>
<comment type="caution">
    <text evidence="1">The sequence shown here is derived from an EMBL/GenBank/DDBJ whole genome shotgun (WGS) entry which is preliminary data.</text>
</comment>
<accession>A0A0M0JTK7</accession>
<dbReference type="Gene3D" id="2.130.10.10">
    <property type="entry name" value="YVTN repeat-like/Quinoprotein amine dehydrogenase"/>
    <property type="match status" value="1"/>
</dbReference>
<sequence length="135" mass="14866">MSLLAQRMDEARERERADGVASLLAAAGNWRSGNCAQRTLAELDDWVRRVKRFGDVVACGTFSGDTVLIDLAAGEVHSSWEPYDEVEEDERPEITCIDWDGEHVSSGDSSGVAFFRRAGQEQPVLRVAHSKSPSD</sequence>
<dbReference type="Proteomes" id="UP000037460">
    <property type="component" value="Unassembled WGS sequence"/>
</dbReference>
<name>A0A0M0JTK7_9EUKA</name>
<dbReference type="AlphaFoldDB" id="A0A0M0JTK7"/>
<gene>
    <name evidence="1" type="ORF">Ctob_010530</name>
</gene>
<dbReference type="EMBL" id="JWZX01002346">
    <property type="protein sequence ID" value="KOO29855.1"/>
    <property type="molecule type" value="Genomic_DNA"/>
</dbReference>
<dbReference type="SUPFAM" id="SSF50978">
    <property type="entry name" value="WD40 repeat-like"/>
    <property type="match status" value="1"/>
</dbReference>
<evidence type="ECO:0000313" key="2">
    <source>
        <dbReference type="Proteomes" id="UP000037460"/>
    </source>
</evidence>
<dbReference type="InterPro" id="IPR015943">
    <property type="entry name" value="WD40/YVTN_repeat-like_dom_sf"/>
</dbReference>